<name>A0A4R4ZV30_9ACTN</name>
<dbReference type="Proteomes" id="UP000294513">
    <property type="component" value="Unassembled WGS sequence"/>
</dbReference>
<comment type="caution">
    <text evidence="2">The sequence shown here is derived from an EMBL/GenBank/DDBJ whole genome shotgun (WGS) entry which is preliminary data.</text>
</comment>
<feature type="transmembrane region" description="Helical" evidence="1">
    <location>
        <begin position="69"/>
        <end position="87"/>
    </location>
</feature>
<keyword evidence="1" id="KW-0812">Transmembrane</keyword>
<feature type="transmembrane region" description="Helical" evidence="1">
    <location>
        <begin position="108"/>
        <end position="132"/>
    </location>
</feature>
<reference evidence="2 3" key="1">
    <citation type="submission" date="2019-03" db="EMBL/GenBank/DDBJ databases">
        <title>Draft genome sequences of novel Actinobacteria.</title>
        <authorList>
            <person name="Sahin N."/>
            <person name="Ay H."/>
            <person name="Saygin H."/>
        </authorList>
    </citation>
    <scope>NUCLEOTIDE SEQUENCE [LARGE SCALE GENOMIC DNA]</scope>
    <source>
        <strain evidence="2 3">H3C3</strain>
    </source>
</reference>
<evidence type="ECO:0008006" key="4">
    <source>
        <dbReference type="Google" id="ProtNLM"/>
    </source>
</evidence>
<keyword evidence="1" id="KW-0472">Membrane</keyword>
<proteinExistence type="predicted"/>
<keyword evidence="1" id="KW-1133">Transmembrane helix</keyword>
<evidence type="ECO:0000313" key="2">
    <source>
        <dbReference type="EMBL" id="TDD62236.1"/>
    </source>
</evidence>
<organism evidence="2 3">
    <name type="scientific">Actinomadura rubrisoli</name>
    <dbReference type="NCBI Taxonomy" id="2530368"/>
    <lineage>
        <taxon>Bacteria</taxon>
        <taxon>Bacillati</taxon>
        <taxon>Actinomycetota</taxon>
        <taxon>Actinomycetes</taxon>
        <taxon>Streptosporangiales</taxon>
        <taxon>Thermomonosporaceae</taxon>
        <taxon>Actinomadura</taxon>
    </lineage>
</organism>
<feature type="transmembrane region" description="Helical" evidence="1">
    <location>
        <begin position="144"/>
        <end position="167"/>
    </location>
</feature>
<dbReference type="OrthoDB" id="4187110at2"/>
<keyword evidence="3" id="KW-1185">Reference proteome</keyword>
<gene>
    <name evidence="2" type="ORF">E1298_44845</name>
</gene>
<dbReference type="RefSeq" id="WP_131903471.1">
    <property type="nucleotide sequence ID" value="NZ_SMKU01000538.1"/>
</dbReference>
<accession>A0A4R4ZV30</accession>
<feature type="transmembrane region" description="Helical" evidence="1">
    <location>
        <begin position="174"/>
        <end position="197"/>
    </location>
</feature>
<protein>
    <recommendedName>
        <fullName evidence="4">ABC transporter permease</fullName>
    </recommendedName>
</protein>
<dbReference type="EMBL" id="SMKU01000538">
    <property type="protein sequence ID" value="TDD62236.1"/>
    <property type="molecule type" value="Genomic_DNA"/>
</dbReference>
<dbReference type="AlphaFoldDB" id="A0A4R4ZV30"/>
<evidence type="ECO:0000256" key="1">
    <source>
        <dbReference type="SAM" id="Phobius"/>
    </source>
</evidence>
<sequence>MSLWRLEWLRLWRTGRGAALAAVFVLFGLVGPLTARYLPDLIGGADDDITITMPPPEPADGVEDYLQNAQQLGLVVTVIVAASALAFDSRPALSAFYRTRVGHPRVLLLPRYLVVTAAAVASFLLGALAAWYETAVLLGGLPASRMLLGMALGSLYLCFATAVAALVAGLIRGVLATVVGTLALLLALAVLAALATASRCLGRREV</sequence>
<evidence type="ECO:0000313" key="3">
    <source>
        <dbReference type="Proteomes" id="UP000294513"/>
    </source>
</evidence>